<dbReference type="EMBL" id="AP027142">
    <property type="protein sequence ID" value="BDV34201.1"/>
    <property type="molecule type" value="Genomic_DNA"/>
</dbReference>
<evidence type="ECO:0000313" key="2">
    <source>
        <dbReference type="EMBL" id="BDV34201.1"/>
    </source>
</evidence>
<protein>
    <submittedName>
        <fullName evidence="2">Uncharacterized protein</fullName>
    </submittedName>
</protein>
<reference evidence="2 3" key="1">
    <citation type="journal article" date="2023" name="Int. J. Syst. Evol. Microbiol.">
        <title>Methylocystis iwaonis sp. nov., a type II methane-oxidizing bacterium from surface soil of a rice paddy field in Japan, and emended description of the genus Methylocystis (ex Whittenbury et al. 1970) Bowman et al. 1993.</title>
        <authorList>
            <person name="Kaise H."/>
            <person name="Sawadogo J.B."/>
            <person name="Alam M.S."/>
            <person name="Ueno C."/>
            <person name="Dianou D."/>
            <person name="Shinjo R."/>
            <person name="Asakawa S."/>
        </authorList>
    </citation>
    <scope>NUCLEOTIDE SEQUENCE [LARGE SCALE GENOMIC DNA]</scope>
    <source>
        <strain evidence="2 3">SS37A-Re</strain>
    </source>
</reference>
<proteinExistence type="predicted"/>
<organism evidence="2 3">
    <name type="scientific">Methylocystis iwaonis</name>
    <dbReference type="NCBI Taxonomy" id="2885079"/>
    <lineage>
        <taxon>Bacteria</taxon>
        <taxon>Pseudomonadati</taxon>
        <taxon>Pseudomonadota</taxon>
        <taxon>Alphaproteobacteria</taxon>
        <taxon>Hyphomicrobiales</taxon>
        <taxon>Methylocystaceae</taxon>
        <taxon>Methylocystis</taxon>
    </lineage>
</organism>
<keyword evidence="1" id="KW-0472">Membrane</keyword>
<evidence type="ECO:0000256" key="1">
    <source>
        <dbReference type="SAM" id="Phobius"/>
    </source>
</evidence>
<evidence type="ECO:0000313" key="3">
    <source>
        <dbReference type="Proteomes" id="UP001317629"/>
    </source>
</evidence>
<keyword evidence="1" id="KW-0812">Transmembrane</keyword>
<keyword evidence="3" id="KW-1185">Reference proteome</keyword>
<name>A0ABN6VHB1_9HYPH</name>
<accession>A0ABN6VHB1</accession>
<feature type="transmembrane region" description="Helical" evidence="1">
    <location>
        <begin position="29"/>
        <end position="49"/>
    </location>
</feature>
<dbReference type="Proteomes" id="UP001317629">
    <property type="component" value="Chromosome"/>
</dbReference>
<gene>
    <name evidence="2" type="ORF">SS37A_17300</name>
</gene>
<keyword evidence="1" id="KW-1133">Transmembrane helix</keyword>
<sequence length="59" mass="6374">MPGVLKRLQPGNHTGNHMVEALTTELTDYALAVSYMTVLTISVTATLMVRAATFPLIRG</sequence>